<accession>A0A397ZEQ4</accession>
<proteinExistence type="predicted"/>
<feature type="domain" description="HAT C-terminal dimerisation" evidence="2">
    <location>
        <begin position="360"/>
        <end position="443"/>
    </location>
</feature>
<dbReference type="PANTHER" id="PTHR23272:SF135">
    <property type="entry name" value="ZINC FINGER BED DOMAIN-CONTAINING PROTEIN DAYSLEEPER-LIKE"/>
    <property type="match status" value="1"/>
</dbReference>
<organism evidence="4 5">
    <name type="scientific">Brassica campestris</name>
    <name type="common">Field mustard</name>
    <dbReference type="NCBI Taxonomy" id="3711"/>
    <lineage>
        <taxon>Eukaryota</taxon>
        <taxon>Viridiplantae</taxon>
        <taxon>Streptophyta</taxon>
        <taxon>Embryophyta</taxon>
        <taxon>Tracheophyta</taxon>
        <taxon>Spermatophyta</taxon>
        <taxon>Magnoliopsida</taxon>
        <taxon>eudicotyledons</taxon>
        <taxon>Gunneridae</taxon>
        <taxon>Pentapetalae</taxon>
        <taxon>rosids</taxon>
        <taxon>malvids</taxon>
        <taxon>Brassicales</taxon>
        <taxon>Brassicaceae</taxon>
        <taxon>Brassiceae</taxon>
        <taxon>Brassica</taxon>
    </lineage>
</organism>
<name>A0A397ZEQ4_BRACM</name>
<dbReference type="AlphaFoldDB" id="A0A397ZEQ4"/>
<feature type="compositionally biased region" description="Acidic residues" evidence="1">
    <location>
        <begin position="274"/>
        <end position="308"/>
    </location>
</feature>
<feature type="region of interest" description="Disordered" evidence="1">
    <location>
        <begin position="271"/>
        <end position="331"/>
    </location>
</feature>
<dbReference type="EMBL" id="CM010632">
    <property type="protein sequence ID" value="RID63448.1"/>
    <property type="molecule type" value="Genomic_DNA"/>
</dbReference>
<evidence type="ECO:0000259" key="3">
    <source>
        <dbReference type="Pfam" id="PF14372"/>
    </source>
</evidence>
<dbReference type="Proteomes" id="UP000264353">
    <property type="component" value="Chromosome A5"/>
</dbReference>
<gene>
    <name evidence="4" type="ORF">BRARA_E02455</name>
</gene>
<reference evidence="4 5" key="1">
    <citation type="submission" date="2018-06" db="EMBL/GenBank/DDBJ databases">
        <title>WGS assembly of Brassica rapa FPsc.</title>
        <authorList>
            <person name="Bowman J."/>
            <person name="Kohchi T."/>
            <person name="Yamato K."/>
            <person name="Jenkins J."/>
            <person name="Shu S."/>
            <person name="Ishizaki K."/>
            <person name="Yamaoka S."/>
            <person name="Nishihama R."/>
            <person name="Nakamura Y."/>
            <person name="Berger F."/>
            <person name="Adam C."/>
            <person name="Aki S."/>
            <person name="Althoff F."/>
            <person name="Araki T."/>
            <person name="Arteaga-Vazquez M."/>
            <person name="Balasubrmanian S."/>
            <person name="Bauer D."/>
            <person name="Boehm C."/>
            <person name="Briginshaw L."/>
            <person name="Caballero-Perez J."/>
            <person name="Catarino B."/>
            <person name="Chen F."/>
            <person name="Chiyoda S."/>
            <person name="Chovatia M."/>
            <person name="Davies K."/>
            <person name="Delmans M."/>
            <person name="Demura T."/>
            <person name="Dierschke T."/>
            <person name="Dolan L."/>
            <person name="Dorantes-Acosta A."/>
            <person name="Eklund D."/>
            <person name="Florent S."/>
            <person name="Flores-Sandoval E."/>
            <person name="Fujiyama A."/>
            <person name="Fukuzawa H."/>
            <person name="Galik B."/>
            <person name="Grimanelli D."/>
            <person name="Grimwood J."/>
            <person name="Grossniklaus U."/>
            <person name="Hamada T."/>
            <person name="Haseloff J."/>
            <person name="Hetherington A."/>
            <person name="Higo A."/>
            <person name="Hirakawa Y."/>
            <person name="Hundley H."/>
            <person name="Ikeda Y."/>
            <person name="Inoue K."/>
            <person name="Inoue S."/>
            <person name="Ishida S."/>
            <person name="Jia Q."/>
            <person name="Kakita M."/>
            <person name="Kanazawa T."/>
            <person name="Kawai Y."/>
            <person name="Kawashima T."/>
            <person name="Kennedy M."/>
            <person name="Kinose K."/>
            <person name="Kinoshita T."/>
            <person name="Kohara Y."/>
            <person name="Koide E."/>
            <person name="Komatsu K."/>
            <person name="Kopischke S."/>
            <person name="Kubo M."/>
            <person name="Kyozuka J."/>
            <person name="Lagercrantz U."/>
            <person name="Lin S."/>
            <person name="Lindquist E."/>
            <person name="Lipzen A."/>
            <person name="Lu C."/>
            <person name="Luna E."/>
            <person name="Martienssen R."/>
            <person name="Minamino N."/>
            <person name="Mizutani M."/>
            <person name="Mizutani M."/>
            <person name="Mochizuki N."/>
            <person name="Monte I."/>
            <person name="Mosher R."/>
            <person name="Nagasaki H."/>
            <person name="Nakagami H."/>
            <person name="Naramoto S."/>
            <person name="Nishitani K."/>
            <person name="Ohtani M."/>
            <person name="Okamoto T."/>
            <person name="Okumura M."/>
            <person name="Phillips J."/>
            <person name="Pollak B."/>
            <person name="Reinders A."/>
            <person name="Roevekamp M."/>
            <person name="Sano R."/>
            <person name="Sawa S."/>
            <person name="Schmid M."/>
            <person name="Shirakawa M."/>
            <person name="Solano R."/>
            <person name="Spunde A."/>
            <person name="Suetsugu N."/>
            <person name="Sugano S."/>
            <person name="Sugiyama A."/>
            <person name="Sun R."/>
            <person name="Suzuki Y."/>
            <person name="Takenaka M."/>
            <person name="Takezawa D."/>
            <person name="Tomogane H."/>
            <person name="Tsuzuki M."/>
            <person name="Ueda T."/>
            <person name="Umeda M."/>
            <person name="Ward J."/>
            <person name="Watanabe Y."/>
            <person name="Yazaki K."/>
            <person name="Yokoyama R."/>
            <person name="Yoshitake Y."/>
            <person name="Yotsui I."/>
            <person name="Zachgo S."/>
            <person name="Schmutz J."/>
        </authorList>
    </citation>
    <scope>NUCLEOTIDE SEQUENCE [LARGE SCALE GENOMIC DNA]</scope>
    <source>
        <strain evidence="5">cv. B-3</strain>
    </source>
</reference>
<evidence type="ECO:0008006" key="6">
    <source>
        <dbReference type="Google" id="ProtNLM"/>
    </source>
</evidence>
<dbReference type="Pfam" id="PF14372">
    <property type="entry name" value="hAT-like_RNase-H"/>
    <property type="match status" value="1"/>
</dbReference>
<dbReference type="SUPFAM" id="SSF53098">
    <property type="entry name" value="Ribonuclease H-like"/>
    <property type="match status" value="1"/>
</dbReference>
<evidence type="ECO:0000313" key="5">
    <source>
        <dbReference type="Proteomes" id="UP000264353"/>
    </source>
</evidence>
<dbReference type="Pfam" id="PF05699">
    <property type="entry name" value="Dimer_Tnp_hAT"/>
    <property type="match status" value="1"/>
</dbReference>
<dbReference type="GO" id="GO:0046983">
    <property type="term" value="F:protein dimerization activity"/>
    <property type="evidence" value="ECO:0007669"/>
    <property type="project" value="InterPro"/>
</dbReference>
<evidence type="ECO:0000259" key="2">
    <source>
        <dbReference type="Pfam" id="PF05699"/>
    </source>
</evidence>
<dbReference type="PANTHER" id="PTHR23272">
    <property type="entry name" value="BED FINGER-RELATED"/>
    <property type="match status" value="1"/>
</dbReference>
<feature type="domain" description="hAT-like transposase RNase-H fold" evidence="3">
    <location>
        <begin position="157"/>
        <end position="254"/>
    </location>
</feature>
<dbReference type="GO" id="GO:0003677">
    <property type="term" value="F:DNA binding"/>
    <property type="evidence" value="ECO:0007669"/>
    <property type="project" value="InterPro"/>
</dbReference>
<evidence type="ECO:0000313" key="4">
    <source>
        <dbReference type="EMBL" id="RID63448.1"/>
    </source>
</evidence>
<evidence type="ECO:0000256" key="1">
    <source>
        <dbReference type="SAM" id="MobiDB-lite"/>
    </source>
</evidence>
<dbReference type="InterPro" id="IPR025525">
    <property type="entry name" value="hAT-like_transposase_RNase-H"/>
</dbReference>
<dbReference type="InterPro" id="IPR012337">
    <property type="entry name" value="RNaseH-like_sf"/>
</dbReference>
<dbReference type="InterPro" id="IPR008906">
    <property type="entry name" value="HATC_C_dom"/>
</dbReference>
<protein>
    <recommendedName>
        <fullName evidence="6">HAT C-terminal dimerisation domain-containing protein</fullName>
    </recommendedName>
</protein>
<sequence length="445" mass="51772">MRVCNKTVDYAFRKAVQGFDIEGKVSTLLLPNDEGFDEETLGGLRRVSSIAPPVFLVYCCADLFRLMVDDMFNELSESLLEDLRMLVGWGKCSFANWNVWLAHLQQAVDMKLEDAFSKDEVYDEYDKPSDEEWVKIETFSRLVGCIYKVAVELFEGGYSTSNVYFYLLSELKVMLEKELEGADSDYFRCKAKGMLKRFDMYWNQMFLVLGVACVLDPRFKMKYVEFYCWKKIENDEGSNAETVLDYLCSLYARYAAASDVCQKPICSVDTVDSKEEDENDDGEGEDCDEEEEEEDYEDEEDYDEEQEEEGKKYDFDSSEEAEREARKNREEKPDACKDFAFFQEFLKFEGSSPREFGESELDAYLKEPVMEWNKDFKVLEWWREDGGHKYPILSRVARDILSIPVSRVTSYDAYVTGKREPPAFVVSLEAKVANAMMCSKKWLRL</sequence>